<comment type="caution">
    <text evidence="2">The sequence shown here is derived from an EMBL/GenBank/DDBJ whole genome shotgun (WGS) entry which is preliminary data.</text>
</comment>
<dbReference type="Pfam" id="PF11459">
    <property type="entry name" value="AbiEi_3"/>
    <property type="match status" value="1"/>
</dbReference>
<organism evidence="2 3">
    <name type="scientific">Paraburkholderia azotifigens</name>
    <dbReference type="NCBI Taxonomy" id="2057004"/>
    <lineage>
        <taxon>Bacteria</taxon>
        <taxon>Pseudomonadati</taxon>
        <taxon>Pseudomonadota</taxon>
        <taxon>Betaproteobacteria</taxon>
        <taxon>Burkholderiales</taxon>
        <taxon>Burkholderiaceae</taxon>
        <taxon>Paraburkholderia</taxon>
    </lineage>
</organism>
<name>A0A5C6VGD3_9BURK</name>
<dbReference type="Proteomes" id="UP000321776">
    <property type="component" value="Unassembled WGS sequence"/>
</dbReference>
<dbReference type="InterPro" id="IPR033455">
    <property type="entry name" value="AbiEi_3_N"/>
</dbReference>
<dbReference type="AlphaFoldDB" id="A0A5C6VGD3"/>
<evidence type="ECO:0000259" key="1">
    <source>
        <dbReference type="Pfam" id="PF17194"/>
    </source>
</evidence>
<dbReference type="Pfam" id="PF17194">
    <property type="entry name" value="AbiEi_3_N"/>
    <property type="match status" value="1"/>
</dbReference>
<proteinExistence type="predicted"/>
<sequence>MPLDLACDVQTLMDLVTRGQPFDRPYLASIGIPPAKVPVLIGSGWLNQLSDNAYLLRGDKPSIEGTVAYLSRHVPHLHIAGRSALDRWGVRHYVYVRERLQLRGSKSFIFPEWTKSVLSPRYDHRPLFDSALDARYAVSALPLKHPDVMVSHRERAIIEFLADVGGEGLEHAGNLVSELRAIRPAVLQTLADHCLRRDVIRTLKTLAESEGHRWASTLRC</sequence>
<dbReference type="InterPro" id="IPR021561">
    <property type="entry name" value="AbiEi_3"/>
</dbReference>
<dbReference type="EMBL" id="VOQS01000003">
    <property type="protein sequence ID" value="TXC82448.1"/>
    <property type="molecule type" value="Genomic_DNA"/>
</dbReference>
<reference evidence="2 3" key="1">
    <citation type="journal article" date="2018" name="Int. J. Syst. Evol. Microbiol.">
        <title>Paraburkholderia azotifigens sp. nov., a nitrogen-fixing bacterium isolated from paddy soil.</title>
        <authorList>
            <person name="Choi G.M."/>
            <person name="Im W.T."/>
        </authorList>
    </citation>
    <scope>NUCLEOTIDE SEQUENCE [LARGE SCALE GENOMIC DNA]</scope>
    <source>
        <strain evidence="2 3">NF 2-5-3</strain>
    </source>
</reference>
<gene>
    <name evidence="2" type="ORF">FRZ40_18420</name>
</gene>
<evidence type="ECO:0000313" key="2">
    <source>
        <dbReference type="EMBL" id="TXC82448.1"/>
    </source>
</evidence>
<feature type="domain" description="Transcriptional regulator AbiEi antitoxin N-terminal" evidence="1">
    <location>
        <begin position="9"/>
        <end position="94"/>
    </location>
</feature>
<evidence type="ECO:0000313" key="3">
    <source>
        <dbReference type="Proteomes" id="UP000321776"/>
    </source>
</evidence>
<accession>A0A5C6VGD3</accession>
<protein>
    <recommendedName>
        <fullName evidence="1">Transcriptional regulator AbiEi antitoxin N-terminal domain-containing protein</fullName>
    </recommendedName>
</protein>